<protein>
    <submittedName>
        <fullName evidence="2">Uncharacterized protein</fullName>
    </submittedName>
</protein>
<dbReference type="EMBL" id="CP111021">
    <property type="protein sequence ID" value="WAR15829.1"/>
    <property type="molecule type" value="Genomic_DNA"/>
</dbReference>
<keyword evidence="3" id="KW-1185">Reference proteome</keyword>
<evidence type="ECO:0000313" key="2">
    <source>
        <dbReference type="EMBL" id="WAR15829.1"/>
    </source>
</evidence>
<dbReference type="Proteomes" id="UP001164746">
    <property type="component" value="Chromosome 10"/>
</dbReference>
<feature type="region of interest" description="Disordered" evidence="1">
    <location>
        <begin position="69"/>
        <end position="91"/>
    </location>
</feature>
<accession>A0ABY7F4U2</accession>
<feature type="compositionally biased region" description="Polar residues" evidence="1">
    <location>
        <begin position="48"/>
        <end position="57"/>
    </location>
</feature>
<organism evidence="2 3">
    <name type="scientific">Mya arenaria</name>
    <name type="common">Soft-shell clam</name>
    <dbReference type="NCBI Taxonomy" id="6604"/>
    <lineage>
        <taxon>Eukaryota</taxon>
        <taxon>Metazoa</taxon>
        <taxon>Spiralia</taxon>
        <taxon>Lophotrochozoa</taxon>
        <taxon>Mollusca</taxon>
        <taxon>Bivalvia</taxon>
        <taxon>Autobranchia</taxon>
        <taxon>Heteroconchia</taxon>
        <taxon>Euheterodonta</taxon>
        <taxon>Imparidentia</taxon>
        <taxon>Neoheterodontei</taxon>
        <taxon>Myida</taxon>
        <taxon>Myoidea</taxon>
        <taxon>Myidae</taxon>
        <taxon>Mya</taxon>
    </lineage>
</organism>
<name>A0ABY7F4U2_MYAAR</name>
<evidence type="ECO:0000256" key="1">
    <source>
        <dbReference type="SAM" id="MobiDB-lite"/>
    </source>
</evidence>
<feature type="region of interest" description="Disordered" evidence="1">
    <location>
        <begin position="16"/>
        <end position="57"/>
    </location>
</feature>
<proteinExistence type="predicted"/>
<evidence type="ECO:0000313" key="3">
    <source>
        <dbReference type="Proteomes" id="UP001164746"/>
    </source>
</evidence>
<gene>
    <name evidence="2" type="ORF">MAR_030423</name>
</gene>
<sequence>MLPRDHIDVVIAIPNIQEPDGLADNDSEDSGVPQASTSLADSMKTDLSEPNANVETMTEFTKKDVGTMAHNRGINGQDIPTVKGSGGTRSA</sequence>
<reference evidence="2" key="1">
    <citation type="submission" date="2022-11" db="EMBL/GenBank/DDBJ databases">
        <title>Centuries of genome instability and evolution in soft-shell clam transmissible cancer (bioRxiv).</title>
        <authorList>
            <person name="Hart S.F.M."/>
            <person name="Yonemitsu M.A."/>
            <person name="Giersch R.M."/>
            <person name="Beal B.F."/>
            <person name="Arriagada G."/>
            <person name="Davis B.W."/>
            <person name="Ostrander E.A."/>
            <person name="Goff S.P."/>
            <person name="Metzger M.J."/>
        </authorList>
    </citation>
    <scope>NUCLEOTIDE SEQUENCE</scope>
    <source>
        <strain evidence="2">MELC-2E11</strain>
        <tissue evidence="2">Siphon/mantle</tissue>
    </source>
</reference>